<dbReference type="EMBL" id="JBHRUG010000026">
    <property type="protein sequence ID" value="MFC3284336.1"/>
    <property type="molecule type" value="Genomic_DNA"/>
</dbReference>
<proteinExistence type="predicted"/>
<dbReference type="Proteomes" id="UP001595579">
    <property type="component" value="Unassembled WGS sequence"/>
</dbReference>
<sequence length="69" mass="7699">MHEEMLTSQTVHCPYCGTEFDLLVDASEGSHQTWEDCPRCCAPIQVRVAVSLHSGELEGITLCRDDEAF</sequence>
<dbReference type="InterPro" id="IPR025990">
    <property type="entry name" value="zinc_ribbon_bacterial"/>
</dbReference>
<accession>A0ABV7LQ32</accession>
<evidence type="ECO:0000313" key="1">
    <source>
        <dbReference type="EMBL" id="MFC3284336.1"/>
    </source>
</evidence>
<dbReference type="Pfam" id="PF14255">
    <property type="entry name" value="Zn_ribbon_21"/>
    <property type="match status" value="1"/>
</dbReference>
<organism evidence="1 2">
    <name type="scientific">Litchfieldella rifensis</name>
    <dbReference type="NCBI Taxonomy" id="762643"/>
    <lineage>
        <taxon>Bacteria</taxon>
        <taxon>Pseudomonadati</taxon>
        <taxon>Pseudomonadota</taxon>
        <taxon>Gammaproteobacteria</taxon>
        <taxon>Oceanospirillales</taxon>
        <taxon>Halomonadaceae</taxon>
        <taxon>Litchfieldella</taxon>
    </lineage>
</organism>
<gene>
    <name evidence="1" type="ORF">ACFOEV_12050</name>
</gene>
<name>A0ABV7LQ32_9GAMM</name>
<reference evidence="2" key="1">
    <citation type="journal article" date="2019" name="Int. J. Syst. Evol. Microbiol.">
        <title>The Global Catalogue of Microorganisms (GCM) 10K type strain sequencing project: providing services to taxonomists for standard genome sequencing and annotation.</title>
        <authorList>
            <consortium name="The Broad Institute Genomics Platform"/>
            <consortium name="The Broad Institute Genome Sequencing Center for Infectious Disease"/>
            <person name="Wu L."/>
            <person name="Ma J."/>
        </authorList>
    </citation>
    <scope>NUCLEOTIDE SEQUENCE [LARGE SCALE GENOMIC DNA]</scope>
    <source>
        <strain evidence="2">CECT 7698</strain>
    </source>
</reference>
<evidence type="ECO:0000313" key="2">
    <source>
        <dbReference type="Proteomes" id="UP001595579"/>
    </source>
</evidence>
<keyword evidence="2" id="KW-1185">Reference proteome</keyword>
<comment type="caution">
    <text evidence="1">The sequence shown here is derived from an EMBL/GenBank/DDBJ whole genome shotgun (WGS) entry which is preliminary data.</text>
</comment>
<dbReference type="RefSeq" id="WP_386774224.1">
    <property type="nucleotide sequence ID" value="NZ_JBHRUG010000026.1"/>
</dbReference>
<protein>
    <submittedName>
        <fullName evidence="1">CPXCG motif-containing cysteine-rich protein</fullName>
    </submittedName>
</protein>